<evidence type="ECO:0000313" key="4">
    <source>
        <dbReference type="Proteomes" id="UP000629963"/>
    </source>
</evidence>
<name>A0ABR7J9K4_9FLAO</name>
<dbReference type="InterPro" id="IPR023198">
    <property type="entry name" value="PGP-like_dom2"/>
</dbReference>
<gene>
    <name evidence="3" type="ORF">H8R23_12005</name>
</gene>
<dbReference type="SFLD" id="SFLDG01129">
    <property type="entry name" value="C1.5:_HAD__Beta-PGM__Phosphata"/>
    <property type="match status" value="1"/>
</dbReference>
<protein>
    <submittedName>
        <fullName evidence="3">Haloacid dehalogenase type II</fullName>
    </submittedName>
</protein>
<dbReference type="SFLD" id="SFLDS00003">
    <property type="entry name" value="Haloacid_Dehalogenase"/>
    <property type="match status" value="1"/>
</dbReference>
<comment type="caution">
    <text evidence="3">The sequence shown here is derived from an EMBL/GenBank/DDBJ whole genome shotgun (WGS) entry which is preliminary data.</text>
</comment>
<dbReference type="NCBIfam" id="TIGR01428">
    <property type="entry name" value="HAD_type_II"/>
    <property type="match status" value="1"/>
</dbReference>
<dbReference type="SUPFAM" id="SSF56784">
    <property type="entry name" value="HAD-like"/>
    <property type="match status" value="1"/>
</dbReference>
<dbReference type="InterPro" id="IPR036412">
    <property type="entry name" value="HAD-like_sf"/>
</dbReference>
<dbReference type="PRINTS" id="PR00413">
    <property type="entry name" value="HADHALOGNASE"/>
</dbReference>
<dbReference type="PANTHER" id="PTHR43316:SF3">
    <property type="entry name" value="HALOACID DEHALOGENASE, TYPE II (AFU_ORTHOLOGUE AFUA_2G07750)-RELATED"/>
    <property type="match status" value="1"/>
</dbReference>
<dbReference type="NCBIfam" id="TIGR01493">
    <property type="entry name" value="HAD-SF-IA-v2"/>
    <property type="match status" value="1"/>
</dbReference>
<comment type="similarity">
    <text evidence="1">Belongs to the HAD-like hydrolase superfamily. S-2-haloalkanoic acid dehalogenase family.</text>
</comment>
<dbReference type="PANTHER" id="PTHR43316">
    <property type="entry name" value="HYDROLASE, HALOACID DELAHOGENASE-RELATED"/>
    <property type="match status" value="1"/>
</dbReference>
<sequence length="229" mass="25368">MTQITTKPVIIFDVNETLLDMTPLKKAINTLLRQEQGFRIWFGMLLHYSTVSNSINEYHNFTTIAAATLDMAATSLQVTVTPEEIKATLSTIKSLQTYPDVIKGLQLLKDNGFRLITLTNSPDAALQEQLKNSKLTHYFEQALSIDTIAKYKPAQETYLWAAEKLGVQPQQMIMIAAHGWDIAGAAHAGLATGFITREGQAIYPLSIAPNFIAADILEIAKQLVAAYQR</sequence>
<dbReference type="CDD" id="cd02588">
    <property type="entry name" value="HAD_L2-DEX"/>
    <property type="match status" value="1"/>
</dbReference>
<dbReference type="Gene3D" id="3.40.50.1000">
    <property type="entry name" value="HAD superfamily/HAD-like"/>
    <property type="match status" value="1"/>
</dbReference>
<evidence type="ECO:0000313" key="3">
    <source>
        <dbReference type="EMBL" id="MBC5842132.1"/>
    </source>
</evidence>
<dbReference type="InterPro" id="IPR006439">
    <property type="entry name" value="HAD-SF_hydro_IA"/>
</dbReference>
<keyword evidence="2" id="KW-0378">Hydrolase</keyword>
<dbReference type="InterPro" id="IPR051540">
    <property type="entry name" value="S-2-haloacid_dehalogenase"/>
</dbReference>
<proteinExistence type="inferred from homology"/>
<evidence type="ECO:0000256" key="2">
    <source>
        <dbReference type="ARBA" id="ARBA00022801"/>
    </source>
</evidence>
<dbReference type="Gene3D" id="1.10.150.240">
    <property type="entry name" value="Putative phosphatase, domain 2"/>
    <property type="match status" value="1"/>
</dbReference>
<dbReference type="InterPro" id="IPR006328">
    <property type="entry name" value="2-HAD"/>
</dbReference>
<keyword evidence="4" id="KW-1185">Reference proteome</keyword>
<dbReference type="EMBL" id="JACRUJ010000004">
    <property type="protein sequence ID" value="MBC5842132.1"/>
    <property type="molecule type" value="Genomic_DNA"/>
</dbReference>
<reference evidence="3 4" key="1">
    <citation type="submission" date="2020-08" db="EMBL/GenBank/DDBJ databases">
        <title>Description of novel Flavobacterium F-380 isolate.</title>
        <authorList>
            <person name="Saticioglu I.B."/>
            <person name="Duman M."/>
            <person name="Altun S."/>
        </authorList>
    </citation>
    <scope>NUCLEOTIDE SEQUENCE [LARGE SCALE GENOMIC DNA]</scope>
    <source>
        <strain evidence="3 4">F-380</strain>
    </source>
</reference>
<evidence type="ECO:0000256" key="1">
    <source>
        <dbReference type="ARBA" id="ARBA00008106"/>
    </source>
</evidence>
<dbReference type="Pfam" id="PF00702">
    <property type="entry name" value="Hydrolase"/>
    <property type="match status" value="1"/>
</dbReference>
<dbReference type="InterPro" id="IPR023214">
    <property type="entry name" value="HAD_sf"/>
</dbReference>
<dbReference type="RefSeq" id="WP_187010631.1">
    <property type="nucleotide sequence ID" value="NZ_JACRUI010000004.1"/>
</dbReference>
<organism evidence="3 4">
    <name type="scientific">Flavobacterium kayseriense</name>
    <dbReference type="NCBI Taxonomy" id="2764714"/>
    <lineage>
        <taxon>Bacteria</taxon>
        <taxon>Pseudomonadati</taxon>
        <taxon>Bacteroidota</taxon>
        <taxon>Flavobacteriia</taxon>
        <taxon>Flavobacteriales</taxon>
        <taxon>Flavobacteriaceae</taxon>
        <taxon>Flavobacterium</taxon>
    </lineage>
</organism>
<dbReference type="Proteomes" id="UP000629963">
    <property type="component" value="Unassembled WGS sequence"/>
</dbReference>
<accession>A0ABR7J9K4</accession>